<dbReference type="SUPFAM" id="SSF49562">
    <property type="entry name" value="C2 domain (Calcium/lipid-binding domain, CaLB)"/>
    <property type="match status" value="1"/>
</dbReference>
<dbReference type="OrthoDB" id="270970at2759"/>
<comment type="caution">
    <text evidence="2">The sequence shown here is derived from an EMBL/GenBank/DDBJ whole genome shotgun (WGS) entry which is preliminary data.</text>
</comment>
<dbReference type="Proteomes" id="UP000594638">
    <property type="component" value="Unassembled WGS sequence"/>
</dbReference>
<dbReference type="PROSITE" id="PS50004">
    <property type="entry name" value="C2"/>
    <property type="match status" value="1"/>
</dbReference>
<dbReference type="GO" id="GO:0006952">
    <property type="term" value="P:defense response"/>
    <property type="evidence" value="ECO:0007669"/>
    <property type="project" value="InterPro"/>
</dbReference>
<sequence>MSNMNCRKFEITLVSANDLSNVRTFGRMKVYAEVSIGGEPNTVKRTPADMKGETNPNWKFKIEYTLGEKAVKQGDVDLTIKLYCKRSLLSDKYVGEVNMSLKELFKKRKSSERTTSIKVKRNDAVDPRGTLVISYNFGKRIGVPRPSKWERALVAGAKILVEGTIFLFLGADIEIPIFS</sequence>
<protein>
    <submittedName>
        <fullName evidence="2">SRC2 homolog</fullName>
    </submittedName>
</protein>
<dbReference type="CDD" id="cd04051">
    <property type="entry name" value="C2_SRC2_like"/>
    <property type="match status" value="1"/>
</dbReference>
<accession>A0A8S0RTN1</accession>
<dbReference type="Pfam" id="PF00168">
    <property type="entry name" value="C2"/>
    <property type="match status" value="1"/>
</dbReference>
<name>A0A8S0RTN1_OLEEU</name>
<dbReference type="SMART" id="SM00239">
    <property type="entry name" value="C2"/>
    <property type="match status" value="1"/>
</dbReference>
<keyword evidence="3" id="KW-1185">Reference proteome</keyword>
<organism evidence="2 3">
    <name type="scientific">Olea europaea subsp. europaea</name>
    <dbReference type="NCBI Taxonomy" id="158383"/>
    <lineage>
        <taxon>Eukaryota</taxon>
        <taxon>Viridiplantae</taxon>
        <taxon>Streptophyta</taxon>
        <taxon>Embryophyta</taxon>
        <taxon>Tracheophyta</taxon>
        <taxon>Spermatophyta</taxon>
        <taxon>Magnoliopsida</taxon>
        <taxon>eudicotyledons</taxon>
        <taxon>Gunneridae</taxon>
        <taxon>Pentapetalae</taxon>
        <taxon>asterids</taxon>
        <taxon>lamiids</taxon>
        <taxon>Lamiales</taxon>
        <taxon>Oleaceae</taxon>
        <taxon>Oleeae</taxon>
        <taxon>Olea</taxon>
    </lineage>
</organism>
<dbReference type="PANTHER" id="PTHR32246:SF22">
    <property type="entry name" value="C2 DOMAIN-CONTAINING PROTEIN"/>
    <property type="match status" value="1"/>
</dbReference>
<evidence type="ECO:0000259" key="1">
    <source>
        <dbReference type="PROSITE" id="PS50004"/>
    </source>
</evidence>
<dbReference type="AlphaFoldDB" id="A0A8S0RTN1"/>
<dbReference type="EMBL" id="CACTIH010003726">
    <property type="protein sequence ID" value="CAA2983310.1"/>
    <property type="molecule type" value="Genomic_DNA"/>
</dbReference>
<dbReference type="InterPro" id="IPR044750">
    <property type="entry name" value="C2_SRC2/BAP"/>
</dbReference>
<feature type="domain" description="C2" evidence="1">
    <location>
        <begin position="1"/>
        <end position="114"/>
    </location>
</feature>
<dbReference type="InterPro" id="IPR035892">
    <property type="entry name" value="C2_domain_sf"/>
</dbReference>
<evidence type="ECO:0000313" key="2">
    <source>
        <dbReference type="EMBL" id="CAA2983310.1"/>
    </source>
</evidence>
<dbReference type="Gramene" id="OE9A010180T1">
    <property type="protein sequence ID" value="OE9A010180C1"/>
    <property type="gene ID" value="OE9A010180"/>
</dbReference>
<dbReference type="Gene3D" id="2.60.40.150">
    <property type="entry name" value="C2 domain"/>
    <property type="match status" value="1"/>
</dbReference>
<dbReference type="InterPro" id="IPR000008">
    <property type="entry name" value="C2_dom"/>
</dbReference>
<gene>
    <name evidence="2" type="ORF">OLEA9_A010180</name>
</gene>
<evidence type="ECO:0000313" key="3">
    <source>
        <dbReference type="Proteomes" id="UP000594638"/>
    </source>
</evidence>
<reference evidence="2 3" key="1">
    <citation type="submission" date="2019-12" db="EMBL/GenBank/DDBJ databases">
        <authorList>
            <person name="Alioto T."/>
            <person name="Alioto T."/>
            <person name="Gomez Garrido J."/>
        </authorList>
    </citation>
    <scope>NUCLEOTIDE SEQUENCE [LARGE SCALE GENOMIC DNA]</scope>
</reference>
<dbReference type="PANTHER" id="PTHR32246">
    <property type="entry name" value="INGRESSION PROTEIN FIC1"/>
    <property type="match status" value="1"/>
</dbReference>
<proteinExistence type="predicted"/>